<comment type="similarity">
    <text evidence="2">Belongs to the CCC1 family.</text>
</comment>
<evidence type="ECO:0000256" key="4">
    <source>
        <dbReference type="ARBA" id="ARBA00022989"/>
    </source>
</evidence>
<keyword evidence="4 6" id="KW-1133">Transmembrane helix</keyword>
<gene>
    <name evidence="7" type="ORF">SCAR479_06229</name>
</gene>
<feature type="transmembrane region" description="Helical" evidence="6">
    <location>
        <begin position="208"/>
        <end position="231"/>
    </location>
</feature>
<dbReference type="InterPro" id="IPR008217">
    <property type="entry name" value="Ccc1_fam"/>
</dbReference>
<accession>A0ABR2XU75</accession>
<dbReference type="Proteomes" id="UP001465668">
    <property type="component" value="Unassembled WGS sequence"/>
</dbReference>
<feature type="transmembrane region" description="Helical" evidence="6">
    <location>
        <begin position="291"/>
        <end position="309"/>
    </location>
</feature>
<dbReference type="Pfam" id="PF01988">
    <property type="entry name" value="VIT1"/>
    <property type="match status" value="1"/>
</dbReference>
<dbReference type="PANTHER" id="PTHR31851">
    <property type="entry name" value="FE(2+)/MN(2+) TRANSPORTER PCL1"/>
    <property type="match status" value="1"/>
</dbReference>
<proteinExistence type="inferred from homology"/>
<evidence type="ECO:0000256" key="3">
    <source>
        <dbReference type="ARBA" id="ARBA00022692"/>
    </source>
</evidence>
<protein>
    <submittedName>
        <fullName evidence="7">Vacuolar iron transporter Ccc1</fullName>
    </submittedName>
</protein>
<evidence type="ECO:0000256" key="5">
    <source>
        <dbReference type="ARBA" id="ARBA00023136"/>
    </source>
</evidence>
<sequence>MALNNIVQSLAQKGPAYESIPDTPYTPATSLSHASDGEDHVLCRSAVPRRQTIQLPTLSRFLADFTLGFADGLTVPFALTAGLSSLGQTNTVILAGMAEIAAGSISMGIGGYLSARGDIAAAAASDKASQDKLDKIQHSDAEKAAEKSRTMVLEEYLGPLRLPQHLLDAVRAHADTQPTIAAAIVTHQQSFRDGDDSDSEEEPPCSPVLNGISVAMGYLLGGLLPLFPYFFVTEVCAGLKWSFGVCIVALFIFGFTKHYLLQEEVEDKHWSNAWHYHSRRWNRIKQSAWEGLQMVILGSIAAFAALACVKASEVIVS</sequence>
<comment type="caution">
    <text evidence="7">The sequence shown here is derived from an EMBL/GenBank/DDBJ whole genome shotgun (WGS) entry which is preliminary data.</text>
</comment>
<feature type="transmembrane region" description="Helical" evidence="6">
    <location>
        <begin position="243"/>
        <end position="261"/>
    </location>
</feature>
<evidence type="ECO:0000256" key="1">
    <source>
        <dbReference type="ARBA" id="ARBA00004127"/>
    </source>
</evidence>
<keyword evidence="3 6" id="KW-0812">Transmembrane</keyword>
<name>A0ABR2XU75_9PEZI</name>
<organism evidence="7 8">
    <name type="scientific">Seiridium cardinale</name>
    <dbReference type="NCBI Taxonomy" id="138064"/>
    <lineage>
        <taxon>Eukaryota</taxon>
        <taxon>Fungi</taxon>
        <taxon>Dikarya</taxon>
        <taxon>Ascomycota</taxon>
        <taxon>Pezizomycotina</taxon>
        <taxon>Sordariomycetes</taxon>
        <taxon>Xylariomycetidae</taxon>
        <taxon>Amphisphaeriales</taxon>
        <taxon>Sporocadaceae</taxon>
        <taxon>Seiridium</taxon>
    </lineage>
</organism>
<reference evidence="7 8" key="1">
    <citation type="submission" date="2024-02" db="EMBL/GenBank/DDBJ databases">
        <title>First draft genome assembly of two strains of Seiridium cardinale.</title>
        <authorList>
            <person name="Emiliani G."/>
            <person name="Scali E."/>
        </authorList>
    </citation>
    <scope>NUCLEOTIDE SEQUENCE [LARGE SCALE GENOMIC DNA]</scope>
    <source>
        <strain evidence="7 8">BM-138-000479</strain>
    </source>
</reference>
<evidence type="ECO:0000313" key="8">
    <source>
        <dbReference type="Proteomes" id="UP001465668"/>
    </source>
</evidence>
<dbReference type="EMBL" id="JARVKM010000023">
    <property type="protein sequence ID" value="KAK9777161.1"/>
    <property type="molecule type" value="Genomic_DNA"/>
</dbReference>
<keyword evidence="8" id="KW-1185">Reference proteome</keyword>
<evidence type="ECO:0000256" key="2">
    <source>
        <dbReference type="ARBA" id="ARBA00007049"/>
    </source>
</evidence>
<comment type="subcellular location">
    <subcellularLocation>
        <location evidence="1">Endomembrane system</location>
        <topology evidence="1">Multi-pass membrane protein</topology>
    </subcellularLocation>
</comment>
<evidence type="ECO:0000256" key="6">
    <source>
        <dbReference type="SAM" id="Phobius"/>
    </source>
</evidence>
<keyword evidence="5 6" id="KW-0472">Membrane</keyword>
<evidence type="ECO:0000313" key="7">
    <source>
        <dbReference type="EMBL" id="KAK9777161.1"/>
    </source>
</evidence>